<protein>
    <submittedName>
        <fullName evidence="2">PaREP2b</fullName>
    </submittedName>
</protein>
<dbReference type="EMBL" id="CP003098">
    <property type="protein sequence ID" value="AET31624.1"/>
    <property type="molecule type" value="Genomic_DNA"/>
</dbReference>
<proteinExistence type="predicted"/>
<evidence type="ECO:0000313" key="2">
    <source>
        <dbReference type="EMBL" id="AET31624.1"/>
    </source>
</evidence>
<reference evidence="2 3" key="1">
    <citation type="journal article" date="2012" name="J. Bacteriol.">
        <title>Complete genome sequence of strain 1860, a crenarchaeon of the genus pyrobaculum able to grow with various electron acceptors.</title>
        <authorList>
            <person name="Mardanov A.V."/>
            <person name="Gumerov V.M."/>
            <person name="Slobodkina G.B."/>
            <person name="Beletsky A.V."/>
            <person name="Bonch-Osmolovskaya E.A."/>
            <person name="Ravin N.V."/>
            <person name="Skryabin K.G."/>
        </authorList>
    </citation>
    <scope>NUCLEOTIDE SEQUENCE [LARGE SCALE GENOMIC DNA]</scope>
    <source>
        <strain evidence="2 3">1860</strain>
    </source>
</reference>
<feature type="domain" description="PaRep2b" evidence="1">
    <location>
        <begin position="2"/>
        <end position="83"/>
    </location>
</feature>
<dbReference type="BioCyc" id="PSP1104324:GJSN-156-MONOMER"/>
<name>G7VEK0_9CREN</name>
<accession>G7VEK0</accession>
<dbReference type="Pfam" id="PF07775">
    <property type="entry name" value="PaRep2b"/>
    <property type="match status" value="2"/>
</dbReference>
<gene>
    <name evidence="2" type="ORF">P186_0163</name>
</gene>
<organism evidence="2 3">
    <name type="scientific">Pyrobaculum ferrireducens</name>
    <dbReference type="NCBI Taxonomy" id="1104324"/>
    <lineage>
        <taxon>Archaea</taxon>
        <taxon>Thermoproteota</taxon>
        <taxon>Thermoprotei</taxon>
        <taxon>Thermoproteales</taxon>
        <taxon>Thermoproteaceae</taxon>
        <taxon>Pyrobaculum</taxon>
    </lineage>
</organism>
<dbReference type="Proteomes" id="UP000005867">
    <property type="component" value="Chromosome"/>
</dbReference>
<dbReference type="KEGG" id="pyr:P186_0163"/>
<dbReference type="HOGENOM" id="CLU_992546_0_0_2"/>
<dbReference type="eggNOG" id="arCOG09780">
    <property type="taxonomic scope" value="Archaea"/>
</dbReference>
<keyword evidence="3" id="KW-1185">Reference proteome</keyword>
<feature type="domain" description="PaRep2b" evidence="1">
    <location>
        <begin position="86"/>
        <end position="250"/>
    </location>
</feature>
<evidence type="ECO:0000259" key="1">
    <source>
        <dbReference type="Pfam" id="PF07775"/>
    </source>
</evidence>
<dbReference type="OrthoDB" id="383414at2157"/>
<dbReference type="InterPro" id="IPR011689">
    <property type="entry name" value="PaRep2b"/>
</dbReference>
<evidence type="ECO:0000313" key="3">
    <source>
        <dbReference type="Proteomes" id="UP000005867"/>
    </source>
</evidence>
<dbReference type="STRING" id="1104324.P186_0163"/>
<sequence length="253" mass="27453">MRQFLDKLRQAETIDEARHKSLVGRLEEAGAPTLAGVRFAVSIEKSGRLSAVHKPRSETRFAEAVERLRSRGLAEGPHFTAGRTPSGRFYIRLTRPGLLEVARRAGAGDPEAARFIKQLRQKAGELGVADAVPPPASRRLPLAVNTGDVAAVVKKLAAEIDAGRLRITAEYESAGAPGALAITFRWEKTTGGYAARAEVRVSDPTKAAILKALVGDYPATRGKAKLTMRHLERLREFEGIAQVVDSWLATKNQ</sequence>
<dbReference type="AlphaFoldDB" id="G7VEK0"/>